<keyword evidence="8" id="KW-0143">Chaperone</keyword>
<dbReference type="InterPro" id="IPR046357">
    <property type="entry name" value="PPIase_dom_sf"/>
</dbReference>
<keyword evidence="18" id="KW-1185">Reference proteome</keyword>
<name>A0A5J6MJ18_9PROT</name>
<evidence type="ECO:0000259" key="16">
    <source>
        <dbReference type="PROSITE" id="PS50198"/>
    </source>
</evidence>
<evidence type="ECO:0000256" key="7">
    <source>
        <dbReference type="ARBA" id="ARBA00023136"/>
    </source>
</evidence>
<organism evidence="17 18">
    <name type="scientific">Hypericibacter terrae</name>
    <dbReference type="NCBI Taxonomy" id="2602015"/>
    <lineage>
        <taxon>Bacteria</taxon>
        <taxon>Pseudomonadati</taxon>
        <taxon>Pseudomonadota</taxon>
        <taxon>Alphaproteobacteria</taxon>
        <taxon>Rhodospirillales</taxon>
        <taxon>Dongiaceae</taxon>
        <taxon>Hypericibacter</taxon>
    </lineage>
</organism>
<evidence type="ECO:0000256" key="4">
    <source>
        <dbReference type="ARBA" id="ARBA00022519"/>
    </source>
</evidence>
<dbReference type="Gene3D" id="1.10.4030.10">
    <property type="entry name" value="Porin chaperone SurA, peptide-binding domain"/>
    <property type="match status" value="1"/>
</dbReference>
<keyword evidence="3" id="KW-1003">Cell membrane</keyword>
<dbReference type="PANTHER" id="PTHR47529:SF1">
    <property type="entry name" value="PERIPLASMIC CHAPERONE PPID"/>
    <property type="match status" value="1"/>
</dbReference>
<evidence type="ECO:0000313" key="17">
    <source>
        <dbReference type="EMBL" id="QEX17191.1"/>
    </source>
</evidence>
<evidence type="ECO:0000256" key="5">
    <source>
        <dbReference type="ARBA" id="ARBA00022692"/>
    </source>
</evidence>
<dbReference type="Proteomes" id="UP000326202">
    <property type="component" value="Chromosome"/>
</dbReference>
<keyword evidence="6 15" id="KW-1133">Transmembrane helix</keyword>
<dbReference type="Pfam" id="PF13145">
    <property type="entry name" value="Rotamase_2"/>
    <property type="match status" value="2"/>
</dbReference>
<evidence type="ECO:0000256" key="14">
    <source>
        <dbReference type="PROSITE-ProRule" id="PRU00278"/>
    </source>
</evidence>
<dbReference type="AlphaFoldDB" id="A0A5J6MJ18"/>
<evidence type="ECO:0000256" key="8">
    <source>
        <dbReference type="ARBA" id="ARBA00023186"/>
    </source>
</evidence>
<keyword evidence="14 17" id="KW-0413">Isomerase</keyword>
<evidence type="ECO:0000256" key="3">
    <source>
        <dbReference type="ARBA" id="ARBA00022475"/>
    </source>
</evidence>
<feature type="domain" description="PpiC" evidence="16">
    <location>
        <begin position="267"/>
        <end position="355"/>
    </location>
</feature>
<dbReference type="InterPro" id="IPR000297">
    <property type="entry name" value="PPIase_PpiC"/>
</dbReference>
<dbReference type="PANTHER" id="PTHR47529">
    <property type="entry name" value="PEPTIDYL-PROLYL CIS-TRANS ISOMERASE D"/>
    <property type="match status" value="1"/>
</dbReference>
<dbReference type="InterPro" id="IPR027304">
    <property type="entry name" value="Trigger_fact/SurA_dom_sf"/>
</dbReference>
<keyword evidence="14" id="KW-0697">Rotamase</keyword>
<feature type="transmembrane region" description="Helical" evidence="15">
    <location>
        <begin position="12"/>
        <end position="31"/>
    </location>
</feature>
<dbReference type="InterPro" id="IPR052029">
    <property type="entry name" value="PpiD_chaperone"/>
</dbReference>
<evidence type="ECO:0000256" key="1">
    <source>
        <dbReference type="ARBA" id="ARBA00004382"/>
    </source>
</evidence>
<evidence type="ECO:0000313" key="18">
    <source>
        <dbReference type="Proteomes" id="UP000326202"/>
    </source>
</evidence>
<dbReference type="GO" id="GO:0005886">
    <property type="term" value="C:plasma membrane"/>
    <property type="evidence" value="ECO:0007669"/>
    <property type="project" value="UniProtKB-SubCell"/>
</dbReference>
<evidence type="ECO:0000256" key="9">
    <source>
        <dbReference type="ARBA" id="ARBA00030642"/>
    </source>
</evidence>
<evidence type="ECO:0000256" key="2">
    <source>
        <dbReference type="ARBA" id="ARBA00018370"/>
    </source>
</evidence>
<dbReference type="KEGG" id="htq:FRZ44_24870"/>
<keyword evidence="7 15" id="KW-0472">Membrane</keyword>
<evidence type="ECO:0000256" key="12">
    <source>
        <dbReference type="ARBA" id="ARBA00040743"/>
    </source>
</evidence>
<dbReference type="EMBL" id="CP042906">
    <property type="protein sequence ID" value="QEX17191.1"/>
    <property type="molecule type" value="Genomic_DNA"/>
</dbReference>
<dbReference type="SUPFAM" id="SSF109998">
    <property type="entry name" value="Triger factor/SurA peptide-binding domain-like"/>
    <property type="match status" value="1"/>
</dbReference>
<sequence length="628" mass="67774">MLIALRSKAANWVIKILFAFLVLSFGVWGIGDMLRQRVQAPNLATIGSIKITSPELQDEFDHQMRQYRQVFGENFTNEQAKQLGLVDRVMAGLVVRALYDTYAQRLHLTVSDAQVREQIKTDPMFKNSVGEFDLGRFAAFLQEVRNSEGQYVAAQRKEMLRQEIVSAVSVGAVAPKPLTDRLYRYRNETRVAETFVVADNAMPEPAEPTDDEAKAFYDAHPDQFQAPEYRSLAMVRLTPDQFAAGLTVADDKLQEAYQQRAKEFDQPERRDVEQMVFSDQGKAQEAVAKLAAGGDFAQVAQEMTGAPPVPLGKLEKSSFVTDLQALTDAAFATDAGKTAGPIQTPLGWHVIHVMTVEPEVKSTFEQARPQLEKELVKELAINKMIDTANQLDDALAGGANLEDAAKTLGLPVTKIDQVDAQGLAPDGQPVADVAGNQLVLGLATATEVGTTSSLTEDPNGGYVIVKVDGSTPAATRPLDQVRTQVVAAWKAAERDKAAAARAGELAGKLGLNGDIQALAAEVQGTVATSKPVTRSANDAEAHVTPDLVTKLFSLQTGQTATVPVQGGHVVARLTTINEANPATDPAGVDALQKELDAAYQGDVVQQFGDSLRREIGVTINQPAIDAMF</sequence>
<evidence type="ECO:0000256" key="13">
    <source>
        <dbReference type="ARBA" id="ARBA00042775"/>
    </source>
</evidence>
<protein>
    <recommendedName>
        <fullName evidence="2">Parvulin-like PPIase</fullName>
    </recommendedName>
    <alternativeName>
        <fullName evidence="9">Peptidyl-prolyl cis-trans isomerase plp</fullName>
    </alternativeName>
    <alternativeName>
        <fullName evidence="12">Periplasmic chaperone PpiD</fullName>
    </alternativeName>
    <alternativeName>
        <fullName evidence="13">Periplasmic folding chaperone</fullName>
    </alternativeName>
    <alternativeName>
        <fullName evidence="10">Rotamase plp</fullName>
    </alternativeName>
</protein>
<dbReference type="PROSITE" id="PS50198">
    <property type="entry name" value="PPIC_PPIASE_2"/>
    <property type="match status" value="1"/>
</dbReference>
<dbReference type="RefSeq" id="WP_151177470.1">
    <property type="nucleotide sequence ID" value="NZ_CP042906.1"/>
</dbReference>
<proteinExistence type="inferred from homology"/>
<evidence type="ECO:0000256" key="11">
    <source>
        <dbReference type="ARBA" id="ARBA00038408"/>
    </source>
</evidence>
<dbReference type="SUPFAM" id="SSF54534">
    <property type="entry name" value="FKBP-like"/>
    <property type="match status" value="1"/>
</dbReference>
<comment type="subcellular location">
    <subcellularLocation>
        <location evidence="1">Cell inner membrane</location>
        <topology evidence="1">Single-pass type II membrane protein</topology>
        <orientation evidence="1">Periplasmic side</orientation>
    </subcellularLocation>
</comment>
<dbReference type="Gene3D" id="3.10.50.40">
    <property type="match status" value="1"/>
</dbReference>
<dbReference type="OrthoDB" id="9768393at2"/>
<keyword evidence="5 15" id="KW-0812">Transmembrane</keyword>
<keyword evidence="4" id="KW-0997">Cell inner membrane</keyword>
<dbReference type="GO" id="GO:0003755">
    <property type="term" value="F:peptidyl-prolyl cis-trans isomerase activity"/>
    <property type="evidence" value="ECO:0007669"/>
    <property type="project" value="UniProtKB-KW"/>
</dbReference>
<evidence type="ECO:0000256" key="10">
    <source>
        <dbReference type="ARBA" id="ARBA00031484"/>
    </source>
</evidence>
<gene>
    <name evidence="17" type="ORF">FRZ44_24870</name>
</gene>
<comment type="similarity">
    <text evidence="11">Belongs to the PpiD chaperone family.</text>
</comment>
<evidence type="ECO:0000256" key="15">
    <source>
        <dbReference type="SAM" id="Phobius"/>
    </source>
</evidence>
<evidence type="ECO:0000256" key="6">
    <source>
        <dbReference type="ARBA" id="ARBA00022989"/>
    </source>
</evidence>
<accession>A0A5J6MJ18</accession>
<dbReference type="Pfam" id="PF13624">
    <property type="entry name" value="SurA_N_3"/>
    <property type="match status" value="1"/>
</dbReference>
<reference evidence="17 18" key="1">
    <citation type="submission" date="2019-08" db="EMBL/GenBank/DDBJ databases">
        <title>Hyperibacter terrae gen. nov., sp. nov. and Hyperibacter viscosus sp. nov., two new members in the family Rhodospirillaceae isolated from the rhizosphere of Hypericum perforatum.</title>
        <authorList>
            <person name="Noviana Z."/>
        </authorList>
    </citation>
    <scope>NUCLEOTIDE SEQUENCE [LARGE SCALE GENOMIC DNA]</scope>
    <source>
        <strain evidence="17 18">R5913</strain>
    </source>
</reference>